<dbReference type="EMBL" id="CAVMJV010000027">
    <property type="protein sequence ID" value="CAK5074952.1"/>
    <property type="molecule type" value="Genomic_DNA"/>
</dbReference>
<keyword evidence="2" id="KW-1185">Reference proteome</keyword>
<gene>
    <name evidence="1" type="ORF">MENTE1834_LOCUS21726</name>
</gene>
<dbReference type="Proteomes" id="UP001497535">
    <property type="component" value="Unassembled WGS sequence"/>
</dbReference>
<name>A0ACB0Z7J0_MELEN</name>
<accession>A0ACB0Z7J0</accession>
<reference evidence="1" key="1">
    <citation type="submission" date="2023-11" db="EMBL/GenBank/DDBJ databases">
        <authorList>
            <person name="Poullet M."/>
        </authorList>
    </citation>
    <scope>NUCLEOTIDE SEQUENCE</scope>
    <source>
        <strain evidence="1">E1834</strain>
    </source>
</reference>
<protein>
    <submittedName>
        <fullName evidence="1">Uncharacterized protein</fullName>
    </submittedName>
</protein>
<comment type="caution">
    <text evidence="1">The sequence shown here is derived from an EMBL/GenBank/DDBJ whole genome shotgun (WGS) entry which is preliminary data.</text>
</comment>
<evidence type="ECO:0000313" key="1">
    <source>
        <dbReference type="EMBL" id="CAK5074952.1"/>
    </source>
</evidence>
<proteinExistence type="predicted"/>
<evidence type="ECO:0000313" key="2">
    <source>
        <dbReference type="Proteomes" id="UP001497535"/>
    </source>
</evidence>
<organism evidence="1 2">
    <name type="scientific">Meloidogyne enterolobii</name>
    <name type="common">Root-knot nematode worm</name>
    <name type="synonym">Meloidogyne mayaguensis</name>
    <dbReference type="NCBI Taxonomy" id="390850"/>
    <lineage>
        <taxon>Eukaryota</taxon>
        <taxon>Metazoa</taxon>
        <taxon>Ecdysozoa</taxon>
        <taxon>Nematoda</taxon>
        <taxon>Chromadorea</taxon>
        <taxon>Rhabditida</taxon>
        <taxon>Tylenchina</taxon>
        <taxon>Tylenchomorpha</taxon>
        <taxon>Tylenchoidea</taxon>
        <taxon>Meloidogynidae</taxon>
        <taxon>Meloidogyninae</taxon>
        <taxon>Meloidogyne</taxon>
    </lineage>
</organism>
<sequence length="348" mass="41232">MNSLPPEVQLDVLKCVNFDQLVSVRQTNRYFNNFIDGYQNELARLKFNKLNISIDANINQSTIYEIIPLESVISKFVLNDQLKEKWQQAISKSIPLYLQDYEDRNPFAVKLDKIYFDLKKKKLRHYILKLPNFPKNIKEMSIVRCWLERLFNCFFEYTGFNNLFNPEMINLLFDNDKSIPLRFIIQKPSLNVGSLSYGLDNALKFVLNHLSISESLIIDFNENNILEQQMDILFNILTKEGNKWSQFCLKSYRCFEMSRLYGLIFEHITSKDCSKLVPVIMLEYISELNFEVNKEAENVEIKQFNGVKYTKYQITNKHDPNLKFSFCNAEFKEQANFIFKIRITKIKI</sequence>